<dbReference type="EMBL" id="JAVDXT010000003">
    <property type="protein sequence ID" value="MDR7378806.1"/>
    <property type="molecule type" value="Genomic_DNA"/>
</dbReference>
<feature type="domain" description="Gfo/Idh/MocA-like oxidoreductase N-terminal" evidence="2">
    <location>
        <begin position="7"/>
        <end position="125"/>
    </location>
</feature>
<name>A0ABU2CBY3_9BURK</name>
<dbReference type="SUPFAM" id="SSF51735">
    <property type="entry name" value="NAD(P)-binding Rossmann-fold domains"/>
    <property type="match status" value="1"/>
</dbReference>
<dbReference type="SUPFAM" id="SSF55347">
    <property type="entry name" value="Glyceraldehyde-3-phosphate dehydrogenase-like, C-terminal domain"/>
    <property type="match status" value="1"/>
</dbReference>
<dbReference type="PANTHER" id="PTHR43818:SF11">
    <property type="entry name" value="BCDNA.GH03377"/>
    <property type="match status" value="1"/>
</dbReference>
<dbReference type="Pfam" id="PF01408">
    <property type="entry name" value="GFO_IDH_MocA"/>
    <property type="match status" value="1"/>
</dbReference>
<dbReference type="RefSeq" id="WP_310375085.1">
    <property type="nucleotide sequence ID" value="NZ_JAVDXT010000003.1"/>
</dbReference>
<keyword evidence="5" id="KW-1185">Reference proteome</keyword>
<dbReference type="InterPro" id="IPR000683">
    <property type="entry name" value="Gfo/Idh/MocA-like_OxRdtase_N"/>
</dbReference>
<evidence type="ECO:0000256" key="1">
    <source>
        <dbReference type="ARBA" id="ARBA00023002"/>
    </source>
</evidence>
<evidence type="ECO:0000313" key="5">
    <source>
        <dbReference type="Proteomes" id="UP001180487"/>
    </source>
</evidence>
<keyword evidence="1" id="KW-0560">Oxidoreductase</keyword>
<dbReference type="InterPro" id="IPR036291">
    <property type="entry name" value="NAD(P)-bd_dom_sf"/>
</dbReference>
<organism evidence="4 5">
    <name type="scientific">Rhodoferax ferrireducens</name>
    <dbReference type="NCBI Taxonomy" id="192843"/>
    <lineage>
        <taxon>Bacteria</taxon>
        <taxon>Pseudomonadati</taxon>
        <taxon>Pseudomonadota</taxon>
        <taxon>Betaproteobacteria</taxon>
        <taxon>Burkholderiales</taxon>
        <taxon>Comamonadaceae</taxon>
        <taxon>Rhodoferax</taxon>
    </lineage>
</organism>
<dbReference type="Gene3D" id="3.40.50.720">
    <property type="entry name" value="NAD(P)-binding Rossmann-like Domain"/>
    <property type="match status" value="1"/>
</dbReference>
<evidence type="ECO:0000259" key="3">
    <source>
        <dbReference type="Pfam" id="PF22725"/>
    </source>
</evidence>
<dbReference type="InterPro" id="IPR055170">
    <property type="entry name" value="GFO_IDH_MocA-like_dom"/>
</dbReference>
<proteinExistence type="predicted"/>
<dbReference type="Pfam" id="PF22725">
    <property type="entry name" value="GFO_IDH_MocA_C3"/>
    <property type="match status" value="1"/>
</dbReference>
<reference evidence="4 5" key="1">
    <citation type="submission" date="2023-07" db="EMBL/GenBank/DDBJ databases">
        <title>Sorghum-associated microbial communities from plants grown in Nebraska, USA.</title>
        <authorList>
            <person name="Schachtman D."/>
        </authorList>
    </citation>
    <scope>NUCLEOTIDE SEQUENCE [LARGE SCALE GENOMIC DNA]</scope>
    <source>
        <strain evidence="4 5">BE313</strain>
    </source>
</reference>
<comment type="caution">
    <text evidence="4">The sequence shown here is derived from an EMBL/GenBank/DDBJ whole genome shotgun (WGS) entry which is preliminary data.</text>
</comment>
<protein>
    <submittedName>
        <fullName evidence="4">Dehydrogenase</fullName>
    </submittedName>
</protein>
<dbReference type="Gene3D" id="3.30.360.10">
    <property type="entry name" value="Dihydrodipicolinate Reductase, domain 2"/>
    <property type="match status" value="1"/>
</dbReference>
<feature type="domain" description="GFO/IDH/MocA-like oxidoreductase" evidence="3">
    <location>
        <begin position="136"/>
        <end position="266"/>
    </location>
</feature>
<accession>A0ABU2CBY3</accession>
<dbReference type="PANTHER" id="PTHR43818">
    <property type="entry name" value="BCDNA.GH03377"/>
    <property type="match status" value="1"/>
</dbReference>
<dbReference type="Proteomes" id="UP001180487">
    <property type="component" value="Unassembled WGS sequence"/>
</dbReference>
<sequence>MSEVKKLRVGVIGLGMGRAHIQGWQEHPQVEVVALADPDAARLALVGDEFAVAGRYASAEAMLAVEPLDVVSVCTPNKFHKQLTLAALAAGCHVLCEKPMAMDADEGREMLEAAKDAGKRLMINFSYRFSAASRGLKAQVDAGLFGDIYFGRSVWHRRRGMPGFGGWFGTKALAGGGPLIDLGVHRLDLALWLMGYPKPTWVMGSSYNAIASPLAEKAGKTFDVEDLAAGFIRFENGATLVLEASWAANIQEEELMETRLLGTKAGLLQKNLDGGYTFDAHVFTEVNGAPVDMHLCPPTKLAPSAMFDYAEAILTGQPHPADGEQGLVVMQILDALYASARNGAPVQIQA</sequence>
<evidence type="ECO:0000259" key="2">
    <source>
        <dbReference type="Pfam" id="PF01408"/>
    </source>
</evidence>
<gene>
    <name evidence="4" type="ORF">J2X19_003500</name>
</gene>
<dbReference type="InterPro" id="IPR050463">
    <property type="entry name" value="Gfo/Idh/MocA_oxidrdct_glycsds"/>
</dbReference>
<evidence type="ECO:0000313" key="4">
    <source>
        <dbReference type="EMBL" id="MDR7378806.1"/>
    </source>
</evidence>